<keyword evidence="2" id="KW-0808">Transferase</keyword>
<protein>
    <recommendedName>
        <fullName evidence="4">Glycosyltransferase</fullName>
    </recommendedName>
</protein>
<dbReference type="PANTHER" id="PTHR11927:SF9">
    <property type="entry name" value="L-FUCOSYLTRANSFERASE"/>
    <property type="match status" value="1"/>
</dbReference>
<proteinExistence type="predicted"/>
<name>A0A6C0HJT1_9ZZZZ</name>
<dbReference type="GO" id="GO:0016020">
    <property type="term" value="C:membrane"/>
    <property type="evidence" value="ECO:0007669"/>
    <property type="project" value="InterPro"/>
</dbReference>
<dbReference type="EMBL" id="MN739974">
    <property type="protein sequence ID" value="QHT80630.1"/>
    <property type="molecule type" value="Genomic_DNA"/>
</dbReference>
<dbReference type="AlphaFoldDB" id="A0A6C0HJT1"/>
<evidence type="ECO:0000313" key="3">
    <source>
        <dbReference type="EMBL" id="QHT80630.1"/>
    </source>
</evidence>
<dbReference type="Pfam" id="PF01531">
    <property type="entry name" value="Glyco_transf_11"/>
    <property type="match status" value="1"/>
</dbReference>
<evidence type="ECO:0000256" key="1">
    <source>
        <dbReference type="ARBA" id="ARBA00022676"/>
    </source>
</evidence>
<dbReference type="GO" id="GO:0008107">
    <property type="term" value="F:galactoside 2-alpha-L-fucosyltransferase activity"/>
    <property type="evidence" value="ECO:0007669"/>
    <property type="project" value="InterPro"/>
</dbReference>
<sequence>MNVVSVNIKGGLGNQLFQIAAAYAYARQNNGTLQIIAKKENGKRPLYWNTLLQRIQPYLVEYLPSTLHVWQEAYPTMYKEIEPLGLQGIYLQEYLQTSKYYPTDEIKAEIKQLFQPSKQLLKTIQEKYSQLLEKKERVIVMHARRTDYLIHREIHGPLDSSYYQEAVKRILQRVPEPIFLLCGDDPMYWNEIRNAIPEVFQHEHMILDGETDIHTFALLQQFQHFIMSNSTFIWWCVWLASTNHVFVPSKWFGPEGPQFYEDIYEKEWEKI</sequence>
<dbReference type="InterPro" id="IPR002516">
    <property type="entry name" value="Glyco_trans_11"/>
</dbReference>
<reference evidence="3" key="1">
    <citation type="journal article" date="2020" name="Nature">
        <title>Giant virus diversity and host interactions through global metagenomics.</title>
        <authorList>
            <person name="Schulz F."/>
            <person name="Roux S."/>
            <person name="Paez-Espino D."/>
            <person name="Jungbluth S."/>
            <person name="Walsh D.A."/>
            <person name="Denef V.J."/>
            <person name="McMahon K.D."/>
            <person name="Konstantinidis K.T."/>
            <person name="Eloe-Fadrosh E.A."/>
            <person name="Kyrpides N.C."/>
            <person name="Woyke T."/>
        </authorList>
    </citation>
    <scope>NUCLEOTIDE SEQUENCE</scope>
    <source>
        <strain evidence="3">GVMAG-M-3300023184-121</strain>
    </source>
</reference>
<evidence type="ECO:0008006" key="4">
    <source>
        <dbReference type="Google" id="ProtNLM"/>
    </source>
</evidence>
<evidence type="ECO:0000256" key="2">
    <source>
        <dbReference type="ARBA" id="ARBA00022679"/>
    </source>
</evidence>
<keyword evidence="1" id="KW-0328">Glycosyltransferase</keyword>
<dbReference type="CDD" id="cd11301">
    <property type="entry name" value="Fut1_Fut2_like"/>
    <property type="match status" value="1"/>
</dbReference>
<organism evidence="3">
    <name type="scientific">viral metagenome</name>
    <dbReference type="NCBI Taxonomy" id="1070528"/>
    <lineage>
        <taxon>unclassified sequences</taxon>
        <taxon>metagenomes</taxon>
        <taxon>organismal metagenomes</taxon>
    </lineage>
</organism>
<accession>A0A6C0HJT1</accession>
<dbReference type="GO" id="GO:0005975">
    <property type="term" value="P:carbohydrate metabolic process"/>
    <property type="evidence" value="ECO:0007669"/>
    <property type="project" value="InterPro"/>
</dbReference>
<dbReference type="PANTHER" id="PTHR11927">
    <property type="entry name" value="GALACTOSIDE 2-L-FUCOSYLTRANSFERASE"/>
    <property type="match status" value="1"/>
</dbReference>